<protein>
    <submittedName>
        <fullName evidence="1">Uncharacterized protein</fullName>
    </submittedName>
</protein>
<dbReference type="EMBL" id="BPLR01001610">
    <property type="protein sequence ID" value="GIZ03484.1"/>
    <property type="molecule type" value="Genomic_DNA"/>
</dbReference>
<keyword evidence="2" id="KW-1185">Reference proteome</keyword>
<sequence length="89" mass="10597">MCHAHHPGLALKTLVTCYCKHNSFQKTTMKRLQEMKGILIPQIQMHLDLTTSLLYSLYIIYRKNNIFLQPDRQQHSQVRDSTQRKETRQ</sequence>
<accession>A0AAV4Y993</accession>
<dbReference type="Proteomes" id="UP001054945">
    <property type="component" value="Unassembled WGS sequence"/>
</dbReference>
<gene>
    <name evidence="1" type="ORF">CEXT_788261</name>
</gene>
<name>A0AAV4Y993_CAEEX</name>
<organism evidence="1 2">
    <name type="scientific">Caerostris extrusa</name>
    <name type="common">Bark spider</name>
    <name type="synonym">Caerostris bankana</name>
    <dbReference type="NCBI Taxonomy" id="172846"/>
    <lineage>
        <taxon>Eukaryota</taxon>
        <taxon>Metazoa</taxon>
        <taxon>Ecdysozoa</taxon>
        <taxon>Arthropoda</taxon>
        <taxon>Chelicerata</taxon>
        <taxon>Arachnida</taxon>
        <taxon>Araneae</taxon>
        <taxon>Araneomorphae</taxon>
        <taxon>Entelegynae</taxon>
        <taxon>Araneoidea</taxon>
        <taxon>Araneidae</taxon>
        <taxon>Caerostris</taxon>
    </lineage>
</organism>
<proteinExistence type="predicted"/>
<evidence type="ECO:0000313" key="1">
    <source>
        <dbReference type="EMBL" id="GIZ03484.1"/>
    </source>
</evidence>
<evidence type="ECO:0000313" key="2">
    <source>
        <dbReference type="Proteomes" id="UP001054945"/>
    </source>
</evidence>
<reference evidence="1 2" key="1">
    <citation type="submission" date="2021-06" db="EMBL/GenBank/DDBJ databases">
        <title>Caerostris extrusa draft genome.</title>
        <authorList>
            <person name="Kono N."/>
            <person name="Arakawa K."/>
        </authorList>
    </citation>
    <scope>NUCLEOTIDE SEQUENCE [LARGE SCALE GENOMIC DNA]</scope>
</reference>
<comment type="caution">
    <text evidence="1">The sequence shown here is derived from an EMBL/GenBank/DDBJ whole genome shotgun (WGS) entry which is preliminary data.</text>
</comment>
<dbReference type="AlphaFoldDB" id="A0AAV4Y993"/>